<feature type="compositionally biased region" description="Polar residues" evidence="1">
    <location>
        <begin position="25"/>
        <end position="34"/>
    </location>
</feature>
<dbReference type="EMBL" id="DS469669">
    <property type="protein sequence ID" value="EDO36490.1"/>
    <property type="molecule type" value="Genomic_DNA"/>
</dbReference>
<feature type="region of interest" description="Disordered" evidence="1">
    <location>
        <begin position="356"/>
        <end position="385"/>
    </location>
</feature>
<feature type="region of interest" description="Disordered" evidence="1">
    <location>
        <begin position="236"/>
        <end position="270"/>
    </location>
</feature>
<protein>
    <submittedName>
        <fullName evidence="2">Uncharacterized protein</fullName>
    </submittedName>
</protein>
<reference evidence="2 3" key="1">
    <citation type="journal article" date="2007" name="Science">
        <title>Sea anemone genome reveals ancestral eumetazoan gene repertoire and genomic organization.</title>
        <authorList>
            <person name="Putnam N.H."/>
            <person name="Srivastava M."/>
            <person name="Hellsten U."/>
            <person name="Dirks B."/>
            <person name="Chapman J."/>
            <person name="Salamov A."/>
            <person name="Terry A."/>
            <person name="Shapiro H."/>
            <person name="Lindquist E."/>
            <person name="Kapitonov V.V."/>
            <person name="Jurka J."/>
            <person name="Genikhovich G."/>
            <person name="Grigoriev I.V."/>
            <person name="Lucas S.M."/>
            <person name="Steele R.E."/>
            <person name="Finnerty J.R."/>
            <person name="Technau U."/>
            <person name="Martindale M.Q."/>
            <person name="Rokhsar D.S."/>
        </authorList>
    </citation>
    <scope>NUCLEOTIDE SEQUENCE [LARGE SCALE GENOMIC DNA]</scope>
    <source>
        <strain evidence="3">CH2 X CH6</strain>
    </source>
</reference>
<dbReference type="Proteomes" id="UP000001593">
    <property type="component" value="Unassembled WGS sequence"/>
</dbReference>
<dbReference type="AlphaFoldDB" id="A7SIL0"/>
<accession>A7SIL0</accession>
<keyword evidence="3" id="KW-1185">Reference proteome</keyword>
<organism evidence="2 3">
    <name type="scientific">Nematostella vectensis</name>
    <name type="common">Starlet sea anemone</name>
    <dbReference type="NCBI Taxonomy" id="45351"/>
    <lineage>
        <taxon>Eukaryota</taxon>
        <taxon>Metazoa</taxon>
        <taxon>Cnidaria</taxon>
        <taxon>Anthozoa</taxon>
        <taxon>Hexacorallia</taxon>
        <taxon>Actiniaria</taxon>
        <taxon>Edwardsiidae</taxon>
        <taxon>Nematostella</taxon>
    </lineage>
</organism>
<dbReference type="InParanoid" id="A7SIL0"/>
<evidence type="ECO:0000256" key="1">
    <source>
        <dbReference type="SAM" id="MobiDB-lite"/>
    </source>
</evidence>
<evidence type="ECO:0000313" key="3">
    <source>
        <dbReference type="Proteomes" id="UP000001593"/>
    </source>
</evidence>
<evidence type="ECO:0000313" key="2">
    <source>
        <dbReference type="EMBL" id="EDO36490.1"/>
    </source>
</evidence>
<gene>
    <name evidence="2" type="ORF">NEMVEDRAFT_v1g245501</name>
</gene>
<dbReference type="HOGENOM" id="CLU_446415_0_0_1"/>
<sequence length="612" mass="70196">MGYLKWKVMKAPSLLTQSMLARPSTFSTSTSEQPAFQRACLNPPPYKRPSFSLAGRPTKKLPPTHGENLMYVKLEDEAIVEKFQVYLELNEQTSSVESVKEKLQEQLRHQVSLLDDKWLSVISSQTTSCKVYLSSFSLADYKVIPFLPDLIFESVSLFDLIRWVIGHLIRYTEWLAEPGNWPSQAKLEASKESESEAKPVKLEHHQATEVKQEDVFDKLLVKHSYWKTMRNTALKSSSSLAAETTPEQREMGREVAQNTPKRPSSVKCPKCGKDESHLKRHMARRHGWSAKHYNKWVRQVRMQANKDKRRVVKCPVKACNWQGLRLDRHCQYRHPTLPPTTYKLALAVAVGMKPTSPTKPKAVIKRTIPSSDEEDSEKEKTPVTPTKSMQNTLIAYLRGFERWLITPNGSPKTKKEAGHSVQKVYDMARMVSKKTPTHFSLFRDRQKVYNRFFAPNLEQESKLCASSLVTYSCSLESFLEYMQSVLQKDVTPSMRQDLMATKEAQKSWRSSWKQQVRKEKKNWEMEDKIPTIQEISALVSSDHSDRLKSDLQANYIQDVAVARNIRDYLNCHAWPGGYVLDIHTRAVPAHISICEKSQATAGHYKPGTSIHD</sequence>
<feature type="region of interest" description="Disordered" evidence="1">
    <location>
        <begin position="25"/>
        <end position="44"/>
    </location>
</feature>
<proteinExistence type="predicted"/>
<name>A7SIL0_NEMVE</name>